<reference evidence="2" key="1">
    <citation type="submission" date="2016-10" db="EMBL/GenBank/DDBJ databases">
        <title>Draft Genome Sequence of Nocardioides luteus Strain BAFB, an Alkane-Degrading Bacterium Isolated from JP-7 Polluted Soil.</title>
        <authorList>
            <person name="Brown L."/>
            <person name="Ruiz O.N."/>
            <person name="Gunasekera T."/>
        </authorList>
    </citation>
    <scope>NUCLEOTIDE SEQUENCE [LARGE SCALE GENOMIC DNA]</scope>
    <source>
        <strain evidence="2">BAFB</strain>
    </source>
</reference>
<keyword evidence="1" id="KW-0472">Membrane</keyword>
<evidence type="ECO:0000313" key="3">
    <source>
        <dbReference type="Proteomes" id="UP000033772"/>
    </source>
</evidence>
<feature type="transmembrane region" description="Helical" evidence="1">
    <location>
        <begin position="12"/>
        <end position="39"/>
    </location>
</feature>
<organism evidence="2 3">
    <name type="scientific">Nocardioides luteus</name>
    <dbReference type="NCBI Taxonomy" id="1844"/>
    <lineage>
        <taxon>Bacteria</taxon>
        <taxon>Bacillati</taxon>
        <taxon>Actinomycetota</taxon>
        <taxon>Actinomycetes</taxon>
        <taxon>Propionibacteriales</taxon>
        <taxon>Nocardioidaceae</taxon>
        <taxon>Nocardioides</taxon>
    </lineage>
</organism>
<gene>
    <name evidence="2" type="ORF">UG56_011655</name>
</gene>
<dbReference type="AlphaFoldDB" id="A0A1J4N506"/>
<sequence length="199" mass="21609">MADEVVLVTVRSVVIVVVVVGVAYCALMVGAVAAISWLIAPREYLVDQAVEKQVMKDLEPWSDQVMAVQAPVGTTLTEDSGVLGCLYDDSVQTVHQPEAGIYWDGPYDPAAAENGPGKVARSEFGHLVDRLETIGWRVRSEGLVEGSDEVEPSRMEAVLLRGSGDDLVRLELTTYGWDYGAVLTLPHAPRACRVDVDWP</sequence>
<evidence type="ECO:0000256" key="1">
    <source>
        <dbReference type="SAM" id="Phobius"/>
    </source>
</evidence>
<comment type="caution">
    <text evidence="2">The sequence shown here is derived from an EMBL/GenBank/DDBJ whole genome shotgun (WGS) entry which is preliminary data.</text>
</comment>
<dbReference type="STRING" id="1844.UG56_011655"/>
<keyword evidence="3" id="KW-1185">Reference proteome</keyword>
<dbReference type="Proteomes" id="UP000033772">
    <property type="component" value="Unassembled WGS sequence"/>
</dbReference>
<evidence type="ECO:0000313" key="2">
    <source>
        <dbReference type="EMBL" id="OIJ26618.1"/>
    </source>
</evidence>
<name>A0A1J4N506_9ACTN</name>
<keyword evidence="1" id="KW-1133">Transmembrane helix</keyword>
<accession>A0A1J4N506</accession>
<proteinExistence type="predicted"/>
<dbReference type="EMBL" id="JZDQ02000014">
    <property type="protein sequence ID" value="OIJ26618.1"/>
    <property type="molecule type" value="Genomic_DNA"/>
</dbReference>
<protein>
    <submittedName>
        <fullName evidence="2">Uncharacterized protein</fullName>
    </submittedName>
</protein>
<keyword evidence="1" id="KW-0812">Transmembrane</keyword>